<dbReference type="EMBL" id="LT629695">
    <property type="protein sequence ID" value="SDH98122.1"/>
    <property type="molecule type" value="Genomic_DNA"/>
</dbReference>
<gene>
    <name evidence="3" type="ORF">SAMN04489720_3079</name>
</gene>
<sequence length="161" mass="16112">MGTRPILAIMRIRTGLPLALAAIAMLTACSGGGQTDPSASASPSPTAEASTASQCEQVLSDAEQLMADVSELATRFGSDPLGALASVPGIVDRVTTLGDQVTDPELAAHVDSITSVATTAVEDAQSAIAQGDTQGAIDALSQAATDVQPAVTALQEYCAAQ</sequence>
<evidence type="ECO:0000256" key="2">
    <source>
        <dbReference type="SAM" id="SignalP"/>
    </source>
</evidence>
<feature type="signal peptide" evidence="2">
    <location>
        <begin position="1"/>
        <end position="21"/>
    </location>
</feature>
<dbReference type="Proteomes" id="UP000198822">
    <property type="component" value="Chromosome I"/>
</dbReference>
<dbReference type="PROSITE" id="PS51257">
    <property type="entry name" value="PROKAR_LIPOPROTEIN"/>
    <property type="match status" value="1"/>
</dbReference>
<evidence type="ECO:0000313" key="4">
    <source>
        <dbReference type="Proteomes" id="UP000198822"/>
    </source>
</evidence>
<proteinExistence type="predicted"/>
<dbReference type="AlphaFoldDB" id="A0A1G8GUU2"/>
<protein>
    <submittedName>
        <fullName evidence="3">Uncharacterized protein</fullName>
    </submittedName>
</protein>
<evidence type="ECO:0000256" key="1">
    <source>
        <dbReference type="SAM" id="MobiDB-lite"/>
    </source>
</evidence>
<name>A0A1G8GUU2_9MICO</name>
<dbReference type="STRING" id="399736.SAMN04489720_3079"/>
<feature type="chain" id="PRO_5039053634" evidence="2">
    <location>
        <begin position="22"/>
        <end position="161"/>
    </location>
</feature>
<evidence type="ECO:0000313" key="3">
    <source>
        <dbReference type="EMBL" id="SDH98122.1"/>
    </source>
</evidence>
<keyword evidence="4" id="KW-1185">Reference proteome</keyword>
<reference evidence="4" key="1">
    <citation type="submission" date="2016-10" db="EMBL/GenBank/DDBJ databases">
        <authorList>
            <person name="Varghese N."/>
            <person name="Submissions S."/>
        </authorList>
    </citation>
    <scope>NUCLEOTIDE SEQUENCE [LARGE SCALE GENOMIC DNA]</scope>
    <source>
        <strain evidence="4">DSM 22002</strain>
    </source>
</reference>
<organism evidence="3 4">
    <name type="scientific">Agrococcus jejuensis</name>
    <dbReference type="NCBI Taxonomy" id="399736"/>
    <lineage>
        <taxon>Bacteria</taxon>
        <taxon>Bacillati</taxon>
        <taxon>Actinomycetota</taxon>
        <taxon>Actinomycetes</taxon>
        <taxon>Micrococcales</taxon>
        <taxon>Microbacteriaceae</taxon>
        <taxon>Agrococcus</taxon>
    </lineage>
</organism>
<feature type="region of interest" description="Disordered" evidence="1">
    <location>
        <begin position="32"/>
        <end position="51"/>
    </location>
</feature>
<keyword evidence="2" id="KW-0732">Signal</keyword>
<feature type="compositionally biased region" description="Low complexity" evidence="1">
    <location>
        <begin position="37"/>
        <end position="51"/>
    </location>
</feature>
<accession>A0A1G8GUU2</accession>